<dbReference type="Gene3D" id="3.40.50.200">
    <property type="entry name" value="Peptidase S8/S53 domain"/>
    <property type="match status" value="2"/>
</dbReference>
<dbReference type="InterPro" id="IPR036852">
    <property type="entry name" value="Peptidase_S8/S53_dom_sf"/>
</dbReference>
<keyword evidence="2 7" id="KW-0645">Protease</keyword>
<dbReference type="GO" id="GO:0016020">
    <property type="term" value="C:membrane"/>
    <property type="evidence" value="ECO:0007669"/>
    <property type="project" value="InterPro"/>
</dbReference>
<feature type="chain" id="PRO_5025007186" evidence="10">
    <location>
        <begin position="24"/>
        <end position="912"/>
    </location>
</feature>
<dbReference type="InterPro" id="IPR022398">
    <property type="entry name" value="Peptidase_S8_His-AS"/>
</dbReference>
<protein>
    <submittedName>
        <fullName evidence="13">Minor extracellular protease vpr</fullName>
    </submittedName>
</protein>
<dbReference type="InterPro" id="IPR015500">
    <property type="entry name" value="Peptidase_S8_subtilisin-rel"/>
</dbReference>
<dbReference type="Proteomes" id="UP000326340">
    <property type="component" value="Unassembled WGS sequence"/>
</dbReference>
<reference evidence="13 14" key="1">
    <citation type="journal article" date="2019" name="Sci. Rep.">
        <title>Colletotrichum shisoi sp. nov., an anthracnose pathogen of Perilla frutescens in Japan: molecular phylogenetic, morphological and genomic evidence.</title>
        <authorList>
            <person name="Gan P."/>
            <person name="Tsushima A."/>
            <person name="Hiroyama R."/>
            <person name="Narusaka M."/>
            <person name="Takano Y."/>
            <person name="Narusaka Y."/>
            <person name="Kawaradani M."/>
            <person name="Damm U."/>
            <person name="Shirasu K."/>
        </authorList>
    </citation>
    <scope>NUCLEOTIDE SEQUENCE [LARGE SCALE GENOMIC DNA]</scope>
    <source>
        <strain evidence="13 14">PG-2018a</strain>
    </source>
</reference>
<evidence type="ECO:0000313" key="14">
    <source>
        <dbReference type="Proteomes" id="UP000326340"/>
    </source>
</evidence>
<evidence type="ECO:0000259" key="12">
    <source>
        <dbReference type="Pfam" id="PF06280"/>
    </source>
</evidence>
<dbReference type="PROSITE" id="PS00136">
    <property type="entry name" value="SUBTILASE_ASP"/>
    <property type="match status" value="1"/>
</dbReference>
<keyword evidence="4 7" id="KW-0378">Hydrolase</keyword>
<dbReference type="Pfam" id="PF06280">
    <property type="entry name" value="fn3_5"/>
    <property type="match status" value="1"/>
</dbReference>
<evidence type="ECO:0000256" key="7">
    <source>
        <dbReference type="PROSITE-ProRule" id="PRU01240"/>
    </source>
</evidence>
<feature type="active site" description="Charge relay system" evidence="6 7">
    <location>
        <position position="186"/>
    </location>
</feature>
<dbReference type="GO" id="GO:0004252">
    <property type="term" value="F:serine-type endopeptidase activity"/>
    <property type="evidence" value="ECO:0007669"/>
    <property type="project" value="UniProtKB-UniRule"/>
</dbReference>
<evidence type="ECO:0000313" key="13">
    <source>
        <dbReference type="EMBL" id="TQN68337.1"/>
    </source>
</evidence>
<evidence type="ECO:0000259" key="11">
    <source>
        <dbReference type="Pfam" id="PF00082"/>
    </source>
</evidence>
<dbReference type="SUPFAM" id="SSF52743">
    <property type="entry name" value="Subtilisin-like"/>
    <property type="match status" value="1"/>
</dbReference>
<comment type="caution">
    <text evidence="13">The sequence shown here is derived from an EMBL/GenBank/DDBJ whole genome shotgun (WGS) entry which is preliminary data.</text>
</comment>
<feature type="region of interest" description="Disordered" evidence="9">
    <location>
        <begin position="129"/>
        <end position="162"/>
    </location>
</feature>
<gene>
    <name evidence="13" type="primary">Vpr-3</name>
    <name evidence="13" type="ORF">CSHISOI_07111</name>
</gene>
<feature type="active site" description="Charge relay system" evidence="6 7">
    <location>
        <position position="236"/>
    </location>
</feature>
<accession>A0A5Q4BNZ8</accession>
<dbReference type="GO" id="GO:0006508">
    <property type="term" value="P:proteolysis"/>
    <property type="evidence" value="ECO:0007669"/>
    <property type="project" value="UniProtKB-KW"/>
</dbReference>
<dbReference type="CDD" id="cd07489">
    <property type="entry name" value="Peptidases_S8_5"/>
    <property type="match status" value="1"/>
</dbReference>
<dbReference type="OrthoDB" id="10256524at2759"/>
<dbReference type="PROSITE" id="PS51892">
    <property type="entry name" value="SUBTILASE"/>
    <property type="match status" value="1"/>
</dbReference>
<keyword evidence="5 7" id="KW-0720">Serine protease</keyword>
<evidence type="ECO:0000256" key="5">
    <source>
        <dbReference type="ARBA" id="ARBA00022825"/>
    </source>
</evidence>
<evidence type="ECO:0000256" key="1">
    <source>
        <dbReference type="ARBA" id="ARBA00011073"/>
    </source>
</evidence>
<comment type="similarity">
    <text evidence="1 7 8">Belongs to the peptidase S8 family.</text>
</comment>
<evidence type="ECO:0000256" key="6">
    <source>
        <dbReference type="PIRSR" id="PIRSR615500-1"/>
    </source>
</evidence>
<evidence type="ECO:0000256" key="9">
    <source>
        <dbReference type="SAM" id="MobiDB-lite"/>
    </source>
</evidence>
<keyword evidence="14" id="KW-1185">Reference proteome</keyword>
<keyword evidence="3 10" id="KW-0732">Signal</keyword>
<feature type="active site" description="Charge relay system" evidence="6 7">
    <location>
        <position position="566"/>
    </location>
</feature>
<dbReference type="AlphaFoldDB" id="A0A5Q4BNZ8"/>
<dbReference type="PANTHER" id="PTHR43806">
    <property type="entry name" value="PEPTIDASE S8"/>
    <property type="match status" value="1"/>
</dbReference>
<dbReference type="InterPro" id="IPR000209">
    <property type="entry name" value="Peptidase_S8/S53_dom"/>
</dbReference>
<feature type="signal peptide" evidence="10">
    <location>
        <begin position="1"/>
        <end position="23"/>
    </location>
</feature>
<dbReference type="InterPro" id="IPR010435">
    <property type="entry name" value="C5a/SBT2-like_Fn3"/>
</dbReference>
<dbReference type="InterPro" id="IPR034187">
    <property type="entry name" value="Peptidases_S8_5"/>
</dbReference>
<name>A0A5Q4BNZ8_9PEZI</name>
<dbReference type="PROSITE" id="PS00137">
    <property type="entry name" value="SUBTILASE_HIS"/>
    <property type="match status" value="1"/>
</dbReference>
<dbReference type="PRINTS" id="PR00723">
    <property type="entry name" value="SUBTILISIN"/>
</dbReference>
<dbReference type="InterPro" id="IPR023828">
    <property type="entry name" value="Peptidase_S8_Ser-AS"/>
</dbReference>
<dbReference type="PROSITE" id="PS00138">
    <property type="entry name" value="SUBTILASE_SER"/>
    <property type="match status" value="1"/>
</dbReference>
<proteinExistence type="inferred from homology"/>
<feature type="region of interest" description="Disordered" evidence="9">
    <location>
        <begin position="22"/>
        <end position="42"/>
    </location>
</feature>
<evidence type="ECO:0000256" key="2">
    <source>
        <dbReference type="ARBA" id="ARBA00022670"/>
    </source>
</evidence>
<dbReference type="EMBL" id="PUHP01000721">
    <property type="protein sequence ID" value="TQN68337.1"/>
    <property type="molecule type" value="Genomic_DNA"/>
</dbReference>
<sequence length="912" mass="95592">MWSNVLRGLVLTSLVASISGAAAGGNQNNPTADATDGSDDLIDDSSDVVPGAYIVEWEETGTKDSSSFYRDLGLAVEHRRDLNFRLFKGASFRVQNASHDGDDADISRRIAENPGVKSVWPVRTIRMPTPKPVAVGRNRKRSASGAGKRQDDRGGSDTFTPHVMTQVDKLRAEGFTGKGIRIGIVDSGVDYTHPALGGCFGEGCLVAYGWDLTGDDYFPPESPSPDPDPHDDCVGHGTHVAGIIAARANEMGFTGAAPDVTLGMYRAWGCTGLSTNDVLLDAFNRAFEDGSDIISCSAGYYTGFANDPWAIAASRIVAQGVPVIVSPGNSGRSGMFLAASPATGVRVTAVGSVENTVTPLLLEAASYSAGNGTDDGVQPFGLVSGTPAFAENVTLPLWAVSNNPVSANDACAALPDDTPDLSSKVVLLRVADTSECYSSTQVDNVAAKGARYLLFYSQSNSSIESIYAYADEIAGVGAVTAAQGTRWINLLNEGKPVAVNIVASEAAGTRYEEVLNNVSGDLTSLTSSWGPTWEAVSKPQFTAPGGNILSTWPLTMGGYSVLSGTSMSTPLVAAIFALVGQARGTLDPVELRSVLSSTSTPRAWFDGATVHDISAPVAQQGSGVVRAHDAARAKTVLSISQISFNDTAHFVESHAFSIRNTADEDLTYTLGHTGAATAYTFAAGSRSASQFPNPVVDDWAELSFSASEIVVPAGSSAEITVSGTPPQNVNAAQLPVYSGYVDIAASNGESHIIPYLGIAGSLKDVPVFLDGPEFGTYIGYSNNPTPPNTTFTIPRPGTPPPPTGADFLSMVASLLFGSQIVRADVVALTETGLPTAAHFDIQSIGQLPGFPEPWVTRRNYRLGFLGSLADGTIVPEGAYKIVFSGLRAFGDASKKEDWDFAATVPFIIRYLS</sequence>
<feature type="non-terminal residue" evidence="13">
    <location>
        <position position="912"/>
    </location>
</feature>
<evidence type="ECO:0000256" key="4">
    <source>
        <dbReference type="ARBA" id="ARBA00022801"/>
    </source>
</evidence>
<evidence type="ECO:0000256" key="3">
    <source>
        <dbReference type="ARBA" id="ARBA00022729"/>
    </source>
</evidence>
<feature type="domain" description="Peptidase S8/S53" evidence="11">
    <location>
        <begin position="177"/>
        <end position="602"/>
    </location>
</feature>
<dbReference type="InterPro" id="IPR023827">
    <property type="entry name" value="Peptidase_S8_Asp-AS"/>
</dbReference>
<dbReference type="Pfam" id="PF00082">
    <property type="entry name" value="Peptidase_S8"/>
    <property type="match status" value="1"/>
</dbReference>
<evidence type="ECO:0000256" key="10">
    <source>
        <dbReference type="SAM" id="SignalP"/>
    </source>
</evidence>
<dbReference type="CDD" id="cd02124">
    <property type="entry name" value="PA_PoS1_like"/>
    <property type="match status" value="1"/>
</dbReference>
<organism evidence="13 14">
    <name type="scientific">Colletotrichum shisoi</name>
    <dbReference type="NCBI Taxonomy" id="2078593"/>
    <lineage>
        <taxon>Eukaryota</taxon>
        <taxon>Fungi</taxon>
        <taxon>Dikarya</taxon>
        <taxon>Ascomycota</taxon>
        <taxon>Pezizomycotina</taxon>
        <taxon>Sordariomycetes</taxon>
        <taxon>Hypocreomycetidae</taxon>
        <taxon>Glomerellales</taxon>
        <taxon>Glomerellaceae</taxon>
        <taxon>Colletotrichum</taxon>
        <taxon>Colletotrichum destructivum species complex</taxon>
    </lineage>
</organism>
<dbReference type="PANTHER" id="PTHR43806:SF66">
    <property type="entry name" value="SERIN ENDOPEPTIDASE"/>
    <property type="match status" value="1"/>
</dbReference>
<feature type="domain" description="C5a peptidase/Subtilisin-like protease SBT2-like Fn3-like" evidence="12">
    <location>
        <begin position="642"/>
        <end position="756"/>
    </location>
</feature>
<evidence type="ECO:0000256" key="8">
    <source>
        <dbReference type="RuleBase" id="RU003355"/>
    </source>
</evidence>
<dbReference type="InterPro" id="IPR050131">
    <property type="entry name" value="Peptidase_S8_subtilisin-like"/>
</dbReference>